<dbReference type="AlphaFoldDB" id="A0A1G2EN67"/>
<evidence type="ECO:0000313" key="2">
    <source>
        <dbReference type="Proteomes" id="UP000177740"/>
    </source>
</evidence>
<evidence type="ECO:0000313" key="1">
    <source>
        <dbReference type="EMBL" id="OGZ26821.1"/>
    </source>
</evidence>
<dbReference type="Proteomes" id="UP000177740">
    <property type="component" value="Unassembled WGS sequence"/>
</dbReference>
<accession>A0A1G2EN67</accession>
<reference evidence="1 2" key="1">
    <citation type="journal article" date="2016" name="Nat. Commun.">
        <title>Thousands of microbial genomes shed light on interconnected biogeochemical processes in an aquifer system.</title>
        <authorList>
            <person name="Anantharaman K."/>
            <person name="Brown C.T."/>
            <person name="Hug L.A."/>
            <person name="Sharon I."/>
            <person name="Castelle C.J."/>
            <person name="Probst A.J."/>
            <person name="Thomas B.C."/>
            <person name="Singh A."/>
            <person name="Wilkins M.J."/>
            <person name="Karaoz U."/>
            <person name="Brodie E.L."/>
            <person name="Williams K.H."/>
            <person name="Hubbard S.S."/>
            <person name="Banfield J.F."/>
        </authorList>
    </citation>
    <scope>NUCLEOTIDE SEQUENCE [LARGE SCALE GENOMIC DNA]</scope>
</reference>
<gene>
    <name evidence="1" type="ORF">A2365_01315</name>
</gene>
<sequence>MLRRNPEERMQFGLLGLVALEPVGFTAKTGSVQHDLCKTCNTATGIKCRRCSFGIDQKSYVHYVYQKQKPLSRGFWILEFNALKLL</sequence>
<protein>
    <submittedName>
        <fullName evidence="1">Uncharacterized protein</fullName>
    </submittedName>
</protein>
<dbReference type="EMBL" id="MHMM01000015">
    <property type="protein sequence ID" value="OGZ26821.1"/>
    <property type="molecule type" value="Genomic_DNA"/>
</dbReference>
<name>A0A1G2EN67_9BACT</name>
<proteinExistence type="predicted"/>
<comment type="caution">
    <text evidence="1">The sequence shown here is derived from an EMBL/GenBank/DDBJ whole genome shotgun (WGS) entry which is preliminary data.</text>
</comment>
<organism evidence="1 2">
    <name type="scientific">Candidatus Nealsonbacteria bacterium RIFOXYB1_FULL_40_15</name>
    <dbReference type="NCBI Taxonomy" id="1801677"/>
    <lineage>
        <taxon>Bacteria</taxon>
        <taxon>Candidatus Nealsoniibacteriota</taxon>
    </lineage>
</organism>